<dbReference type="RefSeq" id="WP_318596269.1">
    <property type="nucleotide sequence ID" value="NZ_JAWSTH010000011.1"/>
</dbReference>
<dbReference type="InterPro" id="IPR050266">
    <property type="entry name" value="AB_hydrolase_sf"/>
</dbReference>
<dbReference type="Gene3D" id="3.40.50.1820">
    <property type="entry name" value="alpha/beta hydrolase"/>
    <property type="match status" value="1"/>
</dbReference>
<dbReference type="Proteomes" id="UP001284601">
    <property type="component" value="Unassembled WGS sequence"/>
</dbReference>
<evidence type="ECO:0000313" key="3">
    <source>
        <dbReference type="Proteomes" id="UP001284601"/>
    </source>
</evidence>
<gene>
    <name evidence="2" type="ORF">R7226_06680</name>
</gene>
<keyword evidence="2" id="KW-0378">Hydrolase</keyword>
<proteinExistence type="predicted"/>
<organism evidence="2 3">
    <name type="scientific">Conexibacter stalactiti</name>
    <dbReference type="NCBI Taxonomy" id="1940611"/>
    <lineage>
        <taxon>Bacteria</taxon>
        <taxon>Bacillati</taxon>
        <taxon>Actinomycetota</taxon>
        <taxon>Thermoleophilia</taxon>
        <taxon>Solirubrobacterales</taxon>
        <taxon>Conexibacteraceae</taxon>
        <taxon>Conexibacter</taxon>
    </lineage>
</organism>
<dbReference type="PANTHER" id="PTHR43798">
    <property type="entry name" value="MONOACYLGLYCEROL LIPASE"/>
    <property type="match status" value="1"/>
</dbReference>
<evidence type="ECO:0000313" key="2">
    <source>
        <dbReference type="EMBL" id="MDW5594011.1"/>
    </source>
</evidence>
<dbReference type="SUPFAM" id="SSF53474">
    <property type="entry name" value="alpha/beta-Hydrolases"/>
    <property type="match status" value="1"/>
</dbReference>
<dbReference type="Pfam" id="PF12697">
    <property type="entry name" value="Abhydrolase_6"/>
    <property type="match status" value="1"/>
</dbReference>
<keyword evidence="3" id="KW-1185">Reference proteome</keyword>
<reference evidence="3" key="1">
    <citation type="submission" date="2023-07" db="EMBL/GenBank/DDBJ databases">
        <title>Conexibacter stalactiti sp. nov., isolated from stalactites in a lava cave and emended description of the genus Conexibacter.</title>
        <authorList>
            <person name="Lee S.D."/>
        </authorList>
    </citation>
    <scope>NUCLEOTIDE SEQUENCE [LARGE SCALE GENOMIC DNA]</scope>
    <source>
        <strain evidence="3">KCTC 39840</strain>
    </source>
</reference>
<evidence type="ECO:0000259" key="1">
    <source>
        <dbReference type="Pfam" id="PF12697"/>
    </source>
</evidence>
<accession>A0ABU4HL30</accession>
<protein>
    <submittedName>
        <fullName evidence="2">Alpha/beta hydrolase</fullName>
    </submittedName>
</protein>
<dbReference type="InterPro" id="IPR029058">
    <property type="entry name" value="AB_hydrolase_fold"/>
</dbReference>
<dbReference type="InterPro" id="IPR000073">
    <property type="entry name" value="AB_hydrolase_1"/>
</dbReference>
<name>A0ABU4HL30_9ACTN</name>
<dbReference type="PANTHER" id="PTHR43798:SF33">
    <property type="entry name" value="HYDROLASE, PUTATIVE (AFU_ORTHOLOGUE AFUA_2G14860)-RELATED"/>
    <property type="match status" value="1"/>
</dbReference>
<dbReference type="GO" id="GO:0016787">
    <property type="term" value="F:hydrolase activity"/>
    <property type="evidence" value="ECO:0007669"/>
    <property type="project" value="UniProtKB-KW"/>
</dbReference>
<sequence length="304" mass="32814">MPEIRLTAGTIEYEDSGEPGAAGGAAAGADGATADRPTVVLLHGLLMDSTVWRKVAPGLAERARVICPTLPLGGHRIPMEPGADLSLPAMARLVAEFLEALDLRDVVLVSNDWGGALLLVDLGCAERVGRLVITPSEAFDNFPPGIPGRLAALAGRAGPTGVKLALQPLRFRALRRFPLLFGWMSKHPVPHAVSDRWFAPVLGSREIRRDLAKYAGGPLDRAWTTAATERLREFDRPALVAWAPEDRLMPRDHGRRLAELLPQGRLVEIPGSYTLVSEDQPELLLRHLRDFLATTTAHADVAAA</sequence>
<feature type="domain" description="AB hydrolase-1" evidence="1">
    <location>
        <begin position="39"/>
        <end position="284"/>
    </location>
</feature>
<dbReference type="EMBL" id="JAWSTH010000011">
    <property type="protein sequence ID" value="MDW5594011.1"/>
    <property type="molecule type" value="Genomic_DNA"/>
</dbReference>
<comment type="caution">
    <text evidence="2">The sequence shown here is derived from an EMBL/GenBank/DDBJ whole genome shotgun (WGS) entry which is preliminary data.</text>
</comment>